<evidence type="ECO:0000313" key="3">
    <source>
        <dbReference type="Proteomes" id="UP000198607"/>
    </source>
</evidence>
<protein>
    <recommendedName>
        <fullName evidence="1">DUF6969 domain-containing protein</fullName>
    </recommendedName>
</protein>
<dbReference type="EMBL" id="FNCY01000008">
    <property type="protein sequence ID" value="SDH74297.1"/>
    <property type="molecule type" value="Genomic_DNA"/>
</dbReference>
<dbReference type="InterPro" id="IPR054242">
    <property type="entry name" value="DUF6969"/>
</dbReference>
<reference evidence="2 3" key="1">
    <citation type="submission" date="2016-10" db="EMBL/GenBank/DDBJ databases">
        <authorList>
            <person name="de Groot N.N."/>
        </authorList>
    </citation>
    <scope>NUCLEOTIDE SEQUENCE [LARGE SCALE GENOMIC DNA]</scope>
    <source>
        <strain evidence="2 3">DSM 5885</strain>
    </source>
</reference>
<gene>
    <name evidence="2" type="ORF">SAMN05660652_02216</name>
</gene>
<dbReference type="Proteomes" id="UP000198607">
    <property type="component" value="Unassembled WGS sequence"/>
</dbReference>
<name>A0A1G8EWV1_9RHOO</name>
<organism evidence="2 3">
    <name type="scientific">Propionivibrio dicarboxylicus</name>
    <dbReference type="NCBI Taxonomy" id="83767"/>
    <lineage>
        <taxon>Bacteria</taxon>
        <taxon>Pseudomonadati</taxon>
        <taxon>Pseudomonadota</taxon>
        <taxon>Betaproteobacteria</taxon>
        <taxon>Rhodocyclales</taxon>
        <taxon>Rhodocyclaceae</taxon>
        <taxon>Propionivibrio</taxon>
    </lineage>
</organism>
<feature type="domain" description="DUF6969" evidence="1">
    <location>
        <begin position="33"/>
        <end position="233"/>
    </location>
</feature>
<dbReference type="STRING" id="83767.SAMN05660652_02216"/>
<evidence type="ECO:0000313" key="2">
    <source>
        <dbReference type="EMBL" id="SDH74297.1"/>
    </source>
</evidence>
<proteinExistence type="predicted"/>
<evidence type="ECO:0000259" key="1">
    <source>
        <dbReference type="Pfam" id="PF22308"/>
    </source>
</evidence>
<keyword evidence="3" id="KW-1185">Reference proteome</keyword>
<accession>A0A1G8EWV1</accession>
<dbReference type="AlphaFoldDB" id="A0A1G8EWV1"/>
<sequence length="249" mass="28065">MRPEVRCQMRAKELMQLVTQRNSELAGDAQRAVGQRLLETYARLAEQNKHLLTDVMGGQMPHQLHHYPEGDAVDHDHGYQWFYHSHAPEDRPDSTEHGHFHLFAGKACWTHRHNSTGERAFQALTGRPAELANTRHLLAIGLSAKGVPSNLFTVNSWVTGDMMLSADATAMLLEQMKLNTGYETIDTVIECVVSLCRNQIEQLLAARDQVLFSWESANVLADRNLEVLSETTIDLDDLLQSPRRNESLG</sequence>
<dbReference type="Pfam" id="PF22308">
    <property type="entry name" value="DUF6969"/>
    <property type="match status" value="1"/>
</dbReference>